<name>A0ABU3UH75_9ACTN</name>
<comment type="caution">
    <text evidence="4">The sequence shown here is derived from an EMBL/GenBank/DDBJ whole genome shotgun (WGS) entry which is preliminary data.</text>
</comment>
<feature type="DNA-binding region" description="H-T-H motif" evidence="2">
    <location>
        <begin position="30"/>
        <end position="49"/>
    </location>
</feature>
<dbReference type="PANTHER" id="PTHR30055">
    <property type="entry name" value="HTH-TYPE TRANSCRIPTIONAL REGULATOR RUTR"/>
    <property type="match status" value="1"/>
</dbReference>
<reference evidence="4 5" key="1">
    <citation type="submission" date="2023-02" db="EMBL/GenBank/DDBJ databases">
        <authorList>
            <person name="Maleckis M."/>
        </authorList>
    </citation>
    <scope>NUCLEOTIDE SEQUENCE [LARGE SCALE GENOMIC DNA]</scope>
    <source>
        <strain evidence="4 5">P8-A2</strain>
    </source>
</reference>
<evidence type="ECO:0000313" key="4">
    <source>
        <dbReference type="EMBL" id="MDU8993271.1"/>
    </source>
</evidence>
<protein>
    <submittedName>
        <fullName evidence="4">TetR/AcrR family transcriptional regulator</fullName>
    </submittedName>
</protein>
<dbReference type="InterPro" id="IPR009057">
    <property type="entry name" value="Homeodomain-like_sf"/>
</dbReference>
<dbReference type="InterPro" id="IPR050109">
    <property type="entry name" value="HTH-type_TetR-like_transc_reg"/>
</dbReference>
<dbReference type="PRINTS" id="PR00455">
    <property type="entry name" value="HTHTETR"/>
</dbReference>
<organism evidence="4 5">
    <name type="scientific">Streptomyces mirabilis</name>
    <dbReference type="NCBI Taxonomy" id="68239"/>
    <lineage>
        <taxon>Bacteria</taxon>
        <taxon>Bacillati</taxon>
        <taxon>Actinomycetota</taxon>
        <taxon>Actinomycetes</taxon>
        <taxon>Kitasatosporales</taxon>
        <taxon>Streptomycetaceae</taxon>
        <taxon>Streptomyces</taxon>
    </lineage>
</organism>
<evidence type="ECO:0000256" key="1">
    <source>
        <dbReference type="ARBA" id="ARBA00023125"/>
    </source>
</evidence>
<dbReference type="Proteomes" id="UP001257627">
    <property type="component" value="Unassembled WGS sequence"/>
</dbReference>
<dbReference type="InterPro" id="IPR001647">
    <property type="entry name" value="HTH_TetR"/>
</dbReference>
<feature type="domain" description="HTH tetR-type" evidence="3">
    <location>
        <begin position="7"/>
        <end position="67"/>
    </location>
</feature>
<dbReference type="Gene3D" id="1.10.10.60">
    <property type="entry name" value="Homeodomain-like"/>
    <property type="match status" value="1"/>
</dbReference>
<sequence length="177" mass="19236">MARISAQERRESVVRAAIAEFALKGYFGTSTEAIAKRVGVTQPYLFQLFPGKKAIFVAALVRSMEDTRLTFERAVEGAQDGEQTLHAMTDAYARLISARPETLLMQMQGYAVVAAAAAEGDDQTGELIRTGWMRLWETVHLSLGADVRETTSFFACGMLGNTLTAIGLSSDHREAGA</sequence>
<dbReference type="Pfam" id="PF00440">
    <property type="entry name" value="TetR_N"/>
    <property type="match status" value="1"/>
</dbReference>
<proteinExistence type="predicted"/>
<dbReference type="RefSeq" id="WP_205521793.1">
    <property type="nucleotide sequence ID" value="NZ_CP107955.1"/>
</dbReference>
<gene>
    <name evidence="4" type="ORF">PU648_13100</name>
</gene>
<evidence type="ECO:0000313" key="5">
    <source>
        <dbReference type="Proteomes" id="UP001257627"/>
    </source>
</evidence>
<dbReference type="Gene3D" id="1.10.357.10">
    <property type="entry name" value="Tetracycline Repressor, domain 2"/>
    <property type="match status" value="1"/>
</dbReference>
<evidence type="ECO:0000259" key="3">
    <source>
        <dbReference type="PROSITE" id="PS50977"/>
    </source>
</evidence>
<dbReference type="PANTHER" id="PTHR30055:SF146">
    <property type="entry name" value="HTH-TYPE TRANSCRIPTIONAL DUAL REGULATOR CECR"/>
    <property type="match status" value="1"/>
</dbReference>
<keyword evidence="5" id="KW-1185">Reference proteome</keyword>
<dbReference type="SUPFAM" id="SSF46689">
    <property type="entry name" value="Homeodomain-like"/>
    <property type="match status" value="1"/>
</dbReference>
<evidence type="ECO:0000256" key="2">
    <source>
        <dbReference type="PROSITE-ProRule" id="PRU00335"/>
    </source>
</evidence>
<accession>A0ABU3UH75</accession>
<dbReference type="EMBL" id="JARAKF010000001">
    <property type="protein sequence ID" value="MDU8993271.1"/>
    <property type="molecule type" value="Genomic_DNA"/>
</dbReference>
<dbReference type="PROSITE" id="PS50977">
    <property type="entry name" value="HTH_TETR_2"/>
    <property type="match status" value="1"/>
</dbReference>
<keyword evidence="1 2" id="KW-0238">DNA-binding</keyword>